<protein>
    <submittedName>
        <fullName evidence="1">Uncharacterized protein</fullName>
    </submittedName>
</protein>
<organism evidence="1 2">
    <name type="scientific">Porites evermanni</name>
    <dbReference type="NCBI Taxonomy" id="104178"/>
    <lineage>
        <taxon>Eukaryota</taxon>
        <taxon>Metazoa</taxon>
        <taxon>Cnidaria</taxon>
        <taxon>Anthozoa</taxon>
        <taxon>Hexacorallia</taxon>
        <taxon>Scleractinia</taxon>
        <taxon>Fungiina</taxon>
        <taxon>Poritidae</taxon>
        <taxon>Porites</taxon>
    </lineage>
</organism>
<evidence type="ECO:0000313" key="2">
    <source>
        <dbReference type="Proteomes" id="UP001159427"/>
    </source>
</evidence>
<dbReference type="EMBL" id="CALNXI010002782">
    <property type="protein sequence ID" value="CAH3190698.1"/>
    <property type="molecule type" value="Genomic_DNA"/>
</dbReference>
<sequence>MLAMQYFLKFALQGFFELFGGMLRSWIASGSLTVDFNSISTVEDESIEYFVVYHPFALTPKIFSPASILRSWEDENYVEDQQPLTNQKALLPRRHRMTSPSTNNKLRLC</sequence>
<comment type="caution">
    <text evidence="1">The sequence shown here is derived from an EMBL/GenBank/DDBJ whole genome shotgun (WGS) entry which is preliminary data.</text>
</comment>
<gene>
    <name evidence="1" type="ORF">PEVE_00020749</name>
</gene>
<evidence type="ECO:0000313" key="1">
    <source>
        <dbReference type="EMBL" id="CAH3190698.1"/>
    </source>
</evidence>
<keyword evidence="2" id="KW-1185">Reference proteome</keyword>
<proteinExistence type="predicted"/>
<dbReference type="Proteomes" id="UP001159427">
    <property type="component" value="Unassembled WGS sequence"/>
</dbReference>
<reference evidence="1 2" key="1">
    <citation type="submission" date="2022-05" db="EMBL/GenBank/DDBJ databases">
        <authorList>
            <consortium name="Genoscope - CEA"/>
            <person name="William W."/>
        </authorList>
    </citation>
    <scope>NUCLEOTIDE SEQUENCE [LARGE SCALE GENOMIC DNA]</scope>
</reference>
<accession>A0ABN8SG71</accession>
<name>A0ABN8SG71_9CNID</name>